<dbReference type="AlphaFoldDB" id="A0A1Y6K382"/>
<dbReference type="NCBIfam" id="TIGR02436">
    <property type="entry name" value="four helix bundle protein"/>
    <property type="match status" value="1"/>
</dbReference>
<dbReference type="Gene3D" id="1.20.1440.60">
    <property type="entry name" value="23S rRNA-intervening sequence"/>
    <property type="match status" value="1"/>
</dbReference>
<proteinExistence type="predicted"/>
<dbReference type="EMBL" id="LT859958">
    <property type="protein sequence ID" value="SMX54172.1"/>
    <property type="molecule type" value="Genomic_DNA"/>
</dbReference>
<dbReference type="Pfam" id="PF05635">
    <property type="entry name" value="23S_rRNA_IVP"/>
    <property type="match status" value="1"/>
</dbReference>
<name>A0A1Y6K382_9CHLR</name>
<dbReference type="Proteomes" id="UP000195514">
    <property type="component" value="Chromosome I"/>
</dbReference>
<dbReference type="KEGG" id="abat:CFX1CAM_1107"/>
<sequence length="119" mass="13671">MTESYKFQNLDVYKLSLEYIKAVYELKSKLPEHEKFNLTGQISRVATSIALNIAEGSTGQSNLEQKRFLGLAIRSYLETIACLDIIEKFGYINKDEIYALRQQGHLLFIKLSAFKKAMK</sequence>
<dbReference type="PANTHER" id="PTHR38471">
    <property type="entry name" value="FOUR HELIX BUNDLE PROTEIN"/>
    <property type="match status" value="1"/>
</dbReference>
<keyword evidence="2" id="KW-1185">Reference proteome</keyword>
<evidence type="ECO:0000313" key="1">
    <source>
        <dbReference type="EMBL" id="SMX54172.1"/>
    </source>
</evidence>
<protein>
    <recommendedName>
        <fullName evidence="3">S23 ribosomal protein</fullName>
    </recommendedName>
</protein>
<dbReference type="SUPFAM" id="SSF158446">
    <property type="entry name" value="IVS-encoded protein-like"/>
    <property type="match status" value="1"/>
</dbReference>
<evidence type="ECO:0000313" key="2">
    <source>
        <dbReference type="Proteomes" id="UP000195514"/>
    </source>
</evidence>
<evidence type="ECO:0008006" key="3">
    <source>
        <dbReference type="Google" id="ProtNLM"/>
    </source>
</evidence>
<accession>A0A1Y6K382</accession>
<organism evidence="1 2">
    <name type="scientific">Candidatus Brevifilum fermentans</name>
    <dbReference type="NCBI Taxonomy" id="1986204"/>
    <lineage>
        <taxon>Bacteria</taxon>
        <taxon>Bacillati</taxon>
        <taxon>Chloroflexota</taxon>
        <taxon>Anaerolineae</taxon>
        <taxon>Anaerolineales</taxon>
        <taxon>Anaerolineaceae</taxon>
        <taxon>Candidatus Brevifilum</taxon>
    </lineage>
</organism>
<dbReference type="InterPro" id="IPR012657">
    <property type="entry name" value="23S_rRNA-intervening_sequence"/>
</dbReference>
<gene>
    <name evidence="1" type="ORF">CFX1CAM_1107</name>
</gene>
<dbReference type="RefSeq" id="WP_087862042.1">
    <property type="nucleotide sequence ID" value="NZ_LT859958.1"/>
</dbReference>
<dbReference type="InterPro" id="IPR036583">
    <property type="entry name" value="23S_rRNA_IVS_sf"/>
</dbReference>
<reference evidence="2" key="1">
    <citation type="submission" date="2017-05" db="EMBL/GenBank/DDBJ databases">
        <authorList>
            <person name="Kirkegaard R."/>
            <person name="Mcilroy J S."/>
        </authorList>
    </citation>
    <scope>NUCLEOTIDE SEQUENCE [LARGE SCALE GENOMIC DNA]</scope>
</reference>
<dbReference type="PANTHER" id="PTHR38471:SF2">
    <property type="entry name" value="FOUR HELIX BUNDLE PROTEIN"/>
    <property type="match status" value="1"/>
</dbReference>
<dbReference type="OrthoDB" id="9811959at2"/>